<accession>A0AAE7SS01</accession>
<evidence type="ECO:0000256" key="1">
    <source>
        <dbReference type="SAM" id="MobiDB-lite"/>
    </source>
</evidence>
<evidence type="ECO:0000313" key="3">
    <source>
        <dbReference type="Proteomes" id="UP000828872"/>
    </source>
</evidence>
<reference evidence="2 3" key="1">
    <citation type="journal article" date="2021" name="Microbiol. Resour. Announc.">
        <title>Genome Sequences of Bacteriophages cd2, cd3, and cd4, which Specifically Target Carnobacterium divergens.</title>
        <authorList>
            <person name="Zhang P."/>
            <person name="Britton A.P."/>
            <person name="Visser K.A."/>
            <person name="Welke C.A."/>
            <person name="Wassink H."/>
            <person name="Prins E."/>
            <person name="Yang X."/>
            <person name="Martin-Visscher L.A."/>
        </authorList>
    </citation>
    <scope>NUCLEOTIDE SEQUENCE [LARGE SCALE GENOMIC DNA]</scope>
    <source>
        <strain evidence="3">cd4</strain>
    </source>
</reference>
<feature type="region of interest" description="Disordered" evidence="1">
    <location>
        <begin position="127"/>
        <end position="153"/>
    </location>
</feature>
<dbReference type="Proteomes" id="UP000828872">
    <property type="component" value="Segment"/>
</dbReference>
<feature type="region of interest" description="Disordered" evidence="1">
    <location>
        <begin position="1"/>
        <end position="21"/>
    </location>
</feature>
<protein>
    <submittedName>
        <fullName evidence="2">Uncharacterized protein</fullName>
    </submittedName>
</protein>
<feature type="compositionally biased region" description="Basic and acidic residues" evidence="1">
    <location>
        <begin position="128"/>
        <end position="138"/>
    </location>
</feature>
<dbReference type="EMBL" id="MZ399596">
    <property type="protein sequence ID" value="QXP45366.1"/>
    <property type="molecule type" value="Genomic_DNA"/>
</dbReference>
<keyword evidence="3" id="KW-1185">Reference proteome</keyword>
<name>A0AAE7SS01_9CAUD</name>
<gene>
    <name evidence="2" type="ORF">cd4_035</name>
</gene>
<proteinExistence type="predicted"/>
<organism evidence="2 3">
    <name type="scientific">Carnobacterium phage cd4</name>
    <dbReference type="NCBI Taxonomy" id="2849246"/>
    <lineage>
        <taxon>Viruses</taxon>
        <taxon>Duplodnaviria</taxon>
        <taxon>Heunggongvirae</taxon>
        <taxon>Uroviricota</taxon>
        <taxon>Caudoviricetes</taxon>
        <taxon>Carnodivirus</taxon>
        <taxon>Carnodivirus cd4-like</taxon>
    </lineage>
</organism>
<sequence>MELDVNNLIKPPAKPKPRKRSKQFNWETLPLDEWNSTTFRVYLDHLNLEANGMETLGYILQDTKRNGIVRLTNIGLKRASEKYGKLELKLFLELCVANQKTNKTYPTVNYPFMERFMFQKYMPMATEQAEKERNKQEEVEQTSNNLKEAEELF</sequence>
<evidence type="ECO:0000313" key="2">
    <source>
        <dbReference type="EMBL" id="QXP45366.1"/>
    </source>
</evidence>